<feature type="non-terminal residue" evidence="1">
    <location>
        <position position="18"/>
    </location>
</feature>
<reference evidence="1" key="1">
    <citation type="journal article" date="2017" name="Gigascience">
        <title>The first near-complete assembly of the hexaploid bread wheat genome, Triticum aestivum.</title>
        <authorList>
            <person name="Zimin A.V."/>
            <person name="Puiu D."/>
            <person name="Hall R."/>
            <person name="Kingan S."/>
            <person name="Clavijo B.J."/>
            <person name="Salzberg S.L."/>
        </authorList>
    </citation>
    <scope>NUCLEOTIDE SEQUENCE</scope>
    <source>
        <tissue evidence="1">Leaf</tissue>
    </source>
</reference>
<dbReference type="Proteomes" id="UP000815260">
    <property type="component" value="Chromosome 2B"/>
</dbReference>
<dbReference type="AlphaFoldDB" id="A0A9R1EC12"/>
<sequence>MADNITPCTTYGYLDPSY</sequence>
<comment type="caution">
    <text evidence="1">The sequence shown here is derived from an EMBL/GenBank/DDBJ whole genome shotgun (WGS) entry which is preliminary data.</text>
</comment>
<organism evidence="1">
    <name type="scientific">Triticum aestivum</name>
    <name type="common">Wheat</name>
    <dbReference type="NCBI Taxonomy" id="4565"/>
    <lineage>
        <taxon>Eukaryota</taxon>
        <taxon>Viridiplantae</taxon>
        <taxon>Streptophyta</taxon>
        <taxon>Embryophyta</taxon>
        <taxon>Tracheophyta</taxon>
        <taxon>Spermatophyta</taxon>
        <taxon>Magnoliopsida</taxon>
        <taxon>Liliopsida</taxon>
        <taxon>Poales</taxon>
        <taxon>Poaceae</taxon>
        <taxon>BOP clade</taxon>
        <taxon>Pooideae</taxon>
        <taxon>Triticodae</taxon>
        <taxon>Triticeae</taxon>
        <taxon>Triticinae</taxon>
        <taxon>Triticum</taxon>
    </lineage>
</organism>
<name>A0A9R1EC12_WHEAT</name>
<accession>A0A9R1EC12</accession>
<proteinExistence type="predicted"/>
<evidence type="ECO:0000313" key="1">
    <source>
        <dbReference type="EMBL" id="KAF7007588.1"/>
    </source>
</evidence>
<reference evidence="1" key="2">
    <citation type="submission" date="2020-03" db="EMBL/GenBank/DDBJ databases">
        <title>The second near-complete assembly of the hexaploid bread wheat (Triticum aestivum) genome.</title>
        <authorList>
            <person name="Zimin A.V."/>
            <person name="Puiu D."/>
            <person name="Shumante A."/>
            <person name="Alonge M."/>
            <person name="Salzberg S.L."/>
        </authorList>
    </citation>
    <scope>NUCLEOTIDE SEQUENCE</scope>
    <source>
        <tissue evidence="1">Leaf</tissue>
    </source>
</reference>
<protein>
    <submittedName>
        <fullName evidence="1">Uncharacterized protein</fullName>
    </submittedName>
</protein>
<gene>
    <name evidence="1" type="ORF">CFC21_022516</name>
</gene>
<dbReference type="EMBL" id="CM022215">
    <property type="protein sequence ID" value="KAF7007588.1"/>
    <property type="molecule type" value="Genomic_DNA"/>
</dbReference>